<evidence type="ECO:0000313" key="18">
    <source>
        <dbReference type="Proteomes" id="UP000186736"/>
    </source>
</evidence>
<dbReference type="Pfam" id="PF07715">
    <property type="entry name" value="Plug"/>
    <property type="match status" value="1"/>
</dbReference>
<dbReference type="GO" id="GO:0044718">
    <property type="term" value="P:siderophore transmembrane transport"/>
    <property type="evidence" value="ECO:0007669"/>
    <property type="project" value="TreeGrafter"/>
</dbReference>
<name>A0A1Q9R5B9_PSEPU</name>
<evidence type="ECO:0000256" key="2">
    <source>
        <dbReference type="ARBA" id="ARBA00008143"/>
    </source>
</evidence>
<evidence type="ECO:0000256" key="14">
    <source>
        <dbReference type="SAM" id="SignalP"/>
    </source>
</evidence>
<evidence type="ECO:0000256" key="9">
    <source>
        <dbReference type="ARBA" id="ARBA00023170"/>
    </source>
</evidence>
<keyword evidence="3 11" id="KW-0813">Transport</keyword>
<keyword evidence="4 11" id="KW-1134">Transmembrane beta strand</keyword>
<accession>A0A1Q9R5B9</accession>
<dbReference type="CDD" id="cd01347">
    <property type="entry name" value="ligand_gated_channel"/>
    <property type="match status" value="1"/>
</dbReference>
<keyword evidence="7 12" id="KW-0798">TonB box</keyword>
<organism evidence="17 18">
    <name type="scientific">Pseudomonas putida</name>
    <name type="common">Arthrobacter siderocapsulatus</name>
    <dbReference type="NCBI Taxonomy" id="303"/>
    <lineage>
        <taxon>Bacteria</taxon>
        <taxon>Pseudomonadati</taxon>
        <taxon>Pseudomonadota</taxon>
        <taxon>Gammaproteobacteria</taxon>
        <taxon>Pseudomonadales</taxon>
        <taxon>Pseudomonadaceae</taxon>
        <taxon>Pseudomonas</taxon>
    </lineage>
</organism>
<evidence type="ECO:0000259" key="16">
    <source>
        <dbReference type="Pfam" id="PF07715"/>
    </source>
</evidence>
<evidence type="ECO:0000256" key="3">
    <source>
        <dbReference type="ARBA" id="ARBA00022448"/>
    </source>
</evidence>
<sequence length="681" mass="75738">MQPFTPRTLVLAIAAISAQSALAAEDSKPFTLGEIQIAAPQDEKLATGSTVVELQDIRLHDRETVDRALALAPGVNQSYIGGRAEQVVYVRGFDRLQVPVYIDGIPTYVPYDGNIDLGRFTTYDLSRIEVAKGFASLLYGPNTLGGAINLVTRRPTQAFEGEVGGGLEMTDHGNVNAWRSYANVGSNQGNWWMQGGVSYVDYDYTMLPDDFKPTNNQQGEGRRENSNKRDGKFSFKLGFTPNETDEYVVGYVQQEGSKGQPPYAGDLPATGQRKRWWEWPTWDKTSLFVATNTRFGEHGLKTRVYHDTFKNSLESYVYNNGIPGALQSGFPSKYDDESTGFSIEGDLALTEGNRLGVAYHFKEDVHRSRDGSDPQTHFRDQTQSIALEDTLRLNEIFSIVGGVSYNYRKSLDAENYGTNPGSPRVKTLYDEPTGSDDAVNSQLGLFMNTGPLLDIDHNGQVRLTVSRKSRFATIKDRYSTRFGTVIASPDLKSERATHYELGYSGALTSQWNLDAALFVANIEDSIQQVTVPAQLNCAAPCGQYQNIAKARNQGVELGLKGDLGDWELGASYTFLDRENRSNPELHPIDTPRHNLFASATWNHDAWRLTGSAEAASRRYNVSDGSQMSGGYAVYNFKSGYRFSNDVLVEAGVRNLFDRLYEYSEGYPEMGRNYFVQFNVPL</sequence>
<evidence type="ECO:0000256" key="8">
    <source>
        <dbReference type="ARBA" id="ARBA00023136"/>
    </source>
</evidence>
<dbReference type="OrthoDB" id="9760494at2"/>
<evidence type="ECO:0008006" key="19">
    <source>
        <dbReference type="Google" id="ProtNLM"/>
    </source>
</evidence>
<evidence type="ECO:0000256" key="12">
    <source>
        <dbReference type="RuleBase" id="RU003357"/>
    </source>
</evidence>
<feature type="domain" description="TonB-dependent receptor-like beta-barrel" evidence="15">
    <location>
        <begin position="268"/>
        <end position="655"/>
    </location>
</feature>
<evidence type="ECO:0000256" key="11">
    <source>
        <dbReference type="PROSITE-ProRule" id="PRU01360"/>
    </source>
</evidence>
<keyword evidence="6 14" id="KW-0732">Signal</keyword>
<feature type="chain" id="PRO_5010323324" description="TonB-dependent receptor" evidence="14">
    <location>
        <begin position="24"/>
        <end position="681"/>
    </location>
</feature>
<dbReference type="InterPro" id="IPR037066">
    <property type="entry name" value="Plug_dom_sf"/>
</dbReference>
<feature type="domain" description="TonB-dependent receptor plug" evidence="16">
    <location>
        <begin position="46"/>
        <end position="147"/>
    </location>
</feature>
<comment type="caution">
    <text evidence="17">The sequence shown here is derived from an EMBL/GenBank/DDBJ whole genome shotgun (WGS) entry which is preliminary data.</text>
</comment>
<gene>
    <name evidence="17" type="ORF">PSEMO_24950</name>
</gene>
<dbReference type="PANTHER" id="PTHR30069:SF29">
    <property type="entry name" value="HEMOGLOBIN AND HEMOGLOBIN-HAPTOGLOBIN-BINDING PROTEIN 1-RELATED"/>
    <property type="match status" value="1"/>
</dbReference>
<dbReference type="GO" id="GO:0015344">
    <property type="term" value="F:siderophore uptake transmembrane transporter activity"/>
    <property type="evidence" value="ECO:0007669"/>
    <property type="project" value="TreeGrafter"/>
</dbReference>
<feature type="signal peptide" evidence="14">
    <location>
        <begin position="1"/>
        <end position="23"/>
    </location>
</feature>
<protein>
    <recommendedName>
        <fullName evidence="19">TonB-dependent receptor</fullName>
    </recommendedName>
</protein>
<dbReference type="SUPFAM" id="SSF56935">
    <property type="entry name" value="Porins"/>
    <property type="match status" value="1"/>
</dbReference>
<feature type="region of interest" description="Disordered" evidence="13">
    <location>
        <begin position="210"/>
        <end position="232"/>
    </location>
</feature>
<evidence type="ECO:0000256" key="10">
    <source>
        <dbReference type="ARBA" id="ARBA00023237"/>
    </source>
</evidence>
<evidence type="ECO:0000256" key="6">
    <source>
        <dbReference type="ARBA" id="ARBA00022729"/>
    </source>
</evidence>
<dbReference type="Gene3D" id="2.170.130.10">
    <property type="entry name" value="TonB-dependent receptor, plug domain"/>
    <property type="match status" value="1"/>
</dbReference>
<dbReference type="Gene3D" id="2.40.170.20">
    <property type="entry name" value="TonB-dependent receptor, beta-barrel domain"/>
    <property type="match status" value="1"/>
</dbReference>
<dbReference type="AlphaFoldDB" id="A0A1Q9R5B9"/>
<dbReference type="Pfam" id="PF00593">
    <property type="entry name" value="TonB_dep_Rec_b-barrel"/>
    <property type="match status" value="1"/>
</dbReference>
<dbReference type="Proteomes" id="UP000186736">
    <property type="component" value="Unassembled WGS sequence"/>
</dbReference>
<comment type="similarity">
    <text evidence="2">Belongs to the TonB-dependent receptor family. Hemoglobin/haptoglobin binding protein subfamily.</text>
</comment>
<dbReference type="RefSeq" id="WP_075803424.1">
    <property type="nucleotide sequence ID" value="NZ_MKZO01000021.1"/>
</dbReference>
<dbReference type="InterPro" id="IPR039426">
    <property type="entry name" value="TonB-dep_rcpt-like"/>
</dbReference>
<proteinExistence type="inferred from homology"/>
<dbReference type="InterPro" id="IPR012910">
    <property type="entry name" value="Plug_dom"/>
</dbReference>
<comment type="subcellular location">
    <subcellularLocation>
        <location evidence="1 11">Cell outer membrane</location>
        <topology evidence="1 11">Multi-pass membrane protein</topology>
    </subcellularLocation>
</comment>
<dbReference type="InterPro" id="IPR000531">
    <property type="entry name" value="Beta-barrel_TonB"/>
</dbReference>
<keyword evidence="8 11" id="KW-0472">Membrane</keyword>
<keyword evidence="10 11" id="KW-0998">Cell outer membrane</keyword>
<evidence type="ECO:0000256" key="1">
    <source>
        <dbReference type="ARBA" id="ARBA00004571"/>
    </source>
</evidence>
<dbReference type="InterPro" id="IPR036942">
    <property type="entry name" value="Beta-barrel_TonB_sf"/>
</dbReference>
<evidence type="ECO:0000256" key="5">
    <source>
        <dbReference type="ARBA" id="ARBA00022692"/>
    </source>
</evidence>
<evidence type="ECO:0000256" key="7">
    <source>
        <dbReference type="ARBA" id="ARBA00023077"/>
    </source>
</evidence>
<evidence type="ECO:0000313" key="17">
    <source>
        <dbReference type="EMBL" id="OLS62545.1"/>
    </source>
</evidence>
<dbReference type="EMBL" id="MKZO01000021">
    <property type="protein sequence ID" value="OLS62545.1"/>
    <property type="molecule type" value="Genomic_DNA"/>
</dbReference>
<keyword evidence="5 11" id="KW-0812">Transmembrane</keyword>
<dbReference type="PANTHER" id="PTHR30069">
    <property type="entry name" value="TONB-DEPENDENT OUTER MEMBRANE RECEPTOR"/>
    <property type="match status" value="1"/>
</dbReference>
<evidence type="ECO:0000259" key="15">
    <source>
        <dbReference type="Pfam" id="PF00593"/>
    </source>
</evidence>
<dbReference type="GO" id="GO:0009279">
    <property type="term" value="C:cell outer membrane"/>
    <property type="evidence" value="ECO:0007669"/>
    <property type="project" value="UniProtKB-SubCell"/>
</dbReference>
<reference evidence="17 18" key="1">
    <citation type="submission" date="2016-10" db="EMBL/GenBank/DDBJ databases">
        <title>Genome Sequence of Pseudomonas putida GM4FR.</title>
        <authorList>
            <person name="Poehlein A."/>
            <person name="Wemheuer F."/>
            <person name="Hollensteiner J."/>
            <person name="Wemheuer B."/>
        </authorList>
    </citation>
    <scope>NUCLEOTIDE SEQUENCE [LARGE SCALE GENOMIC DNA]</scope>
    <source>
        <strain evidence="17 18">GM4FR</strain>
    </source>
</reference>
<dbReference type="PROSITE" id="PS52016">
    <property type="entry name" value="TONB_DEPENDENT_REC_3"/>
    <property type="match status" value="1"/>
</dbReference>
<feature type="compositionally biased region" description="Basic and acidic residues" evidence="13">
    <location>
        <begin position="220"/>
        <end position="232"/>
    </location>
</feature>
<evidence type="ECO:0000256" key="13">
    <source>
        <dbReference type="SAM" id="MobiDB-lite"/>
    </source>
</evidence>
<evidence type="ECO:0000256" key="4">
    <source>
        <dbReference type="ARBA" id="ARBA00022452"/>
    </source>
</evidence>
<keyword evidence="9" id="KW-0675">Receptor</keyword>